<feature type="compositionally biased region" description="Pro residues" evidence="1">
    <location>
        <begin position="49"/>
        <end position="60"/>
    </location>
</feature>
<feature type="region of interest" description="Disordered" evidence="1">
    <location>
        <begin position="40"/>
        <end position="60"/>
    </location>
</feature>
<reference evidence="3 4" key="2">
    <citation type="journal article" date="2019" name="G3 (Bethesda)">
        <title>Hybrid Assembly of the Genome of the Entomopathogenic Nematode Steinernema carpocapsae Identifies the X-Chromosome.</title>
        <authorList>
            <person name="Serra L."/>
            <person name="Macchietto M."/>
            <person name="Macias-Munoz A."/>
            <person name="McGill C.J."/>
            <person name="Rodriguez I.M."/>
            <person name="Rodriguez B."/>
            <person name="Murad R."/>
            <person name="Mortazavi A."/>
        </authorList>
    </citation>
    <scope>NUCLEOTIDE SEQUENCE [LARGE SCALE GENOMIC DNA]</scope>
    <source>
        <strain evidence="3 4">ALL</strain>
    </source>
</reference>
<dbReference type="Pfam" id="PF06119">
    <property type="entry name" value="NIDO"/>
    <property type="match status" value="1"/>
</dbReference>
<keyword evidence="4" id="KW-1185">Reference proteome</keyword>
<organism evidence="3 4">
    <name type="scientific">Steinernema carpocapsae</name>
    <name type="common">Entomopathogenic nematode</name>
    <dbReference type="NCBI Taxonomy" id="34508"/>
    <lineage>
        <taxon>Eukaryota</taxon>
        <taxon>Metazoa</taxon>
        <taxon>Ecdysozoa</taxon>
        <taxon>Nematoda</taxon>
        <taxon>Chromadorea</taxon>
        <taxon>Rhabditida</taxon>
        <taxon>Tylenchina</taxon>
        <taxon>Panagrolaimomorpha</taxon>
        <taxon>Strongyloidoidea</taxon>
        <taxon>Steinernematidae</taxon>
        <taxon>Steinernema</taxon>
    </lineage>
</organism>
<comment type="caution">
    <text evidence="3">The sequence shown here is derived from an EMBL/GenBank/DDBJ whole genome shotgun (WGS) entry which is preliminary data.</text>
</comment>
<accession>A0A4U5N475</accession>
<reference evidence="3 4" key="1">
    <citation type="journal article" date="2015" name="Genome Biol.">
        <title>Comparative genomics of Steinernema reveals deeply conserved gene regulatory networks.</title>
        <authorList>
            <person name="Dillman A.R."/>
            <person name="Macchietto M."/>
            <person name="Porter C.F."/>
            <person name="Rogers A."/>
            <person name="Williams B."/>
            <person name="Antoshechkin I."/>
            <person name="Lee M.M."/>
            <person name="Goodwin Z."/>
            <person name="Lu X."/>
            <person name="Lewis E.E."/>
            <person name="Goodrich-Blair H."/>
            <person name="Stock S.P."/>
            <person name="Adams B.J."/>
            <person name="Sternberg P.W."/>
            <person name="Mortazavi A."/>
        </authorList>
    </citation>
    <scope>NUCLEOTIDE SEQUENCE [LARGE SCALE GENOMIC DNA]</scope>
    <source>
        <strain evidence="3 4">ALL</strain>
    </source>
</reference>
<dbReference type="InterPro" id="IPR003886">
    <property type="entry name" value="NIDO_dom"/>
</dbReference>
<dbReference type="Proteomes" id="UP000298663">
    <property type="component" value="Unassembled WGS sequence"/>
</dbReference>
<evidence type="ECO:0000313" key="3">
    <source>
        <dbReference type="EMBL" id="TKR76983.1"/>
    </source>
</evidence>
<dbReference type="AlphaFoldDB" id="A0A4U5N475"/>
<name>A0A4U5N475_STECR</name>
<proteinExistence type="predicted"/>
<evidence type="ECO:0000313" key="4">
    <source>
        <dbReference type="Proteomes" id="UP000298663"/>
    </source>
</evidence>
<sequence length="147" mass="16692">MPTKGGKVYYRETEGENSEREILRVEERRRPSRVRRFHEIPDRLIGPPGGDPLPAAPNPPIPDPTILNLAQSEVNIQYRYGNAFKPSSVLIVTWENTTDANEHYNQNGNIFQMALIMGPSGCFAHVVYSKLSTNNDAINRNERYYSS</sequence>
<evidence type="ECO:0000256" key="1">
    <source>
        <dbReference type="SAM" id="MobiDB-lite"/>
    </source>
</evidence>
<dbReference type="OrthoDB" id="10045365at2759"/>
<dbReference type="EMBL" id="AZBU02000005">
    <property type="protein sequence ID" value="TKR76983.1"/>
    <property type="molecule type" value="Genomic_DNA"/>
</dbReference>
<gene>
    <name evidence="3" type="ORF">L596_018037</name>
</gene>
<protein>
    <recommendedName>
        <fullName evidence="2">NIDO domain-containing protein</fullName>
    </recommendedName>
</protein>
<feature type="domain" description="NIDO" evidence="2">
    <location>
        <begin position="63"/>
        <end position="131"/>
    </location>
</feature>
<evidence type="ECO:0000259" key="2">
    <source>
        <dbReference type="Pfam" id="PF06119"/>
    </source>
</evidence>
<dbReference type="GO" id="GO:0007160">
    <property type="term" value="P:cell-matrix adhesion"/>
    <property type="evidence" value="ECO:0007669"/>
    <property type="project" value="InterPro"/>
</dbReference>